<dbReference type="SMART" id="SM00906">
    <property type="entry name" value="Fungal_trans"/>
    <property type="match status" value="1"/>
</dbReference>
<feature type="region of interest" description="Disordered" evidence="8">
    <location>
        <begin position="869"/>
        <end position="889"/>
    </location>
</feature>
<evidence type="ECO:0000313" key="11">
    <source>
        <dbReference type="Proteomes" id="UP001175261"/>
    </source>
</evidence>
<gene>
    <name evidence="10" type="ORF">NLU13_4885</name>
</gene>
<dbReference type="SUPFAM" id="SSF57701">
    <property type="entry name" value="Zn2/Cys6 DNA-binding domain"/>
    <property type="match status" value="1"/>
</dbReference>
<sequence length="921" mass="101901">MDAFNGSPASRDFSSAFSGEVSSRTSASSTMEPQPAPENPRPKKKPTTRRRAGSGSGKRRCISTACIACRKRKSKCDGALPSCAACASVYGTECIYDPNSDHRRKGVYREKVDSMKARSSTLQILIEAILNAAEEDVPSIVSRIRTCDSLDTVAEFLINQQQEAEKEAETAAAGIQSQEQTDRGDLTDDGEIELARKMGELRMENGNVRFIGGTSHLIYVGEPTDTSSEDLDTGDYSASDDPITTWTRVTKDPHVIKHLMQMYFNYHYAYFATLSKVMFWRDYSKGKAGLVGHTGTVYCSSLLVNVMLALGCHFTDIPEAYAVTGDNRTKGDHFFAEAKRLILENDEFARPRLVTVQALALMSVHEAGCAREAKGWVYSGMSFRMAQDIGLNLEIGGFDKERMTEHEVDARKITFWGCFIFDKCWSNYLGRLPQLPGNSYSVSKLDVFPSEDAELWQHYTDDGFGNKDQQPPQPARTRAAALQLASLSEISSDLLIFFYHPNHIGRSSGKAVELKKLSELHRRLEEWRKNLPQEFEPRDGQLPNVILMHMFFHLQYIHLFRPFLKYHPSSSPLPSHVSPRRICTANAGAISKLARLYKKSWDLRQICNIAVYMLHSACTIHLLNLNLEKTARRDITHGVRHLEEIAEDWPCARRTLAILSVLARKWRCELPAEAAVVLQRTDEKFGEYNLSEVPSPHSQAGPSPSNSERANGVTIPHAQRETSPTMQYAQSQLTQPTRPSAVTNGLPIANSMNNLGNGTRTRPDVLDGVSSTNGLDSFAPDWRSQPPAPAPTHMQDFPVSYPQGQRQQRQQQQPPPMPAPSAPLNLNMDGQEWLFTDSARWQQSFESWPGPGPNSPVFIFNDRLASNSPASTGSNAGVNGGHTSSMNGAGNTASGDAAMGAYGFEGLGVSLQDGGWLPGLD</sequence>
<keyword evidence="5" id="KW-0238">DNA-binding</keyword>
<evidence type="ECO:0000256" key="1">
    <source>
        <dbReference type="ARBA" id="ARBA00004123"/>
    </source>
</evidence>
<dbReference type="InterPro" id="IPR051615">
    <property type="entry name" value="Transcr_Regulatory_Elem"/>
</dbReference>
<dbReference type="GO" id="GO:0005634">
    <property type="term" value="C:nucleus"/>
    <property type="evidence" value="ECO:0007669"/>
    <property type="project" value="UniProtKB-SubCell"/>
</dbReference>
<organism evidence="10 11">
    <name type="scientific">Sarocladium strictum</name>
    <name type="common">Black bundle disease fungus</name>
    <name type="synonym">Acremonium strictum</name>
    <dbReference type="NCBI Taxonomy" id="5046"/>
    <lineage>
        <taxon>Eukaryota</taxon>
        <taxon>Fungi</taxon>
        <taxon>Dikarya</taxon>
        <taxon>Ascomycota</taxon>
        <taxon>Pezizomycotina</taxon>
        <taxon>Sordariomycetes</taxon>
        <taxon>Hypocreomycetidae</taxon>
        <taxon>Hypocreales</taxon>
        <taxon>Sarocladiaceae</taxon>
        <taxon>Sarocladium</taxon>
    </lineage>
</organism>
<comment type="caution">
    <text evidence="10">The sequence shown here is derived from an EMBL/GenBank/DDBJ whole genome shotgun (WGS) entry which is preliminary data.</text>
</comment>
<protein>
    <recommendedName>
        <fullName evidence="9">Zn(2)-C6 fungal-type domain-containing protein</fullName>
    </recommendedName>
</protein>
<keyword evidence="11" id="KW-1185">Reference proteome</keyword>
<dbReference type="InterPro" id="IPR001138">
    <property type="entry name" value="Zn2Cys6_DnaBD"/>
</dbReference>
<dbReference type="SMART" id="SM00066">
    <property type="entry name" value="GAL4"/>
    <property type="match status" value="1"/>
</dbReference>
<dbReference type="Pfam" id="PF04082">
    <property type="entry name" value="Fungal_trans"/>
    <property type="match status" value="1"/>
</dbReference>
<evidence type="ECO:0000256" key="8">
    <source>
        <dbReference type="SAM" id="MobiDB-lite"/>
    </source>
</evidence>
<dbReference type="GO" id="GO:0000981">
    <property type="term" value="F:DNA-binding transcription factor activity, RNA polymerase II-specific"/>
    <property type="evidence" value="ECO:0007669"/>
    <property type="project" value="InterPro"/>
</dbReference>
<dbReference type="Proteomes" id="UP001175261">
    <property type="component" value="Unassembled WGS sequence"/>
</dbReference>
<dbReference type="GO" id="GO:0003677">
    <property type="term" value="F:DNA binding"/>
    <property type="evidence" value="ECO:0007669"/>
    <property type="project" value="UniProtKB-KW"/>
</dbReference>
<evidence type="ECO:0000313" key="10">
    <source>
        <dbReference type="EMBL" id="KAK0388642.1"/>
    </source>
</evidence>
<evidence type="ECO:0000259" key="9">
    <source>
        <dbReference type="PROSITE" id="PS50048"/>
    </source>
</evidence>
<feature type="compositionally biased region" description="Basic residues" evidence="8">
    <location>
        <begin position="42"/>
        <end position="57"/>
    </location>
</feature>
<dbReference type="GO" id="GO:0006351">
    <property type="term" value="P:DNA-templated transcription"/>
    <property type="evidence" value="ECO:0007669"/>
    <property type="project" value="InterPro"/>
</dbReference>
<keyword evidence="4" id="KW-0805">Transcription regulation</keyword>
<name>A0AA39GJR3_SARSR</name>
<feature type="region of interest" description="Disordered" evidence="8">
    <location>
        <begin position="1"/>
        <end position="57"/>
    </location>
</feature>
<dbReference type="EMBL" id="JAPDFR010000003">
    <property type="protein sequence ID" value="KAK0388642.1"/>
    <property type="molecule type" value="Genomic_DNA"/>
</dbReference>
<keyword evidence="6" id="KW-0804">Transcription</keyword>
<proteinExistence type="predicted"/>
<evidence type="ECO:0000256" key="4">
    <source>
        <dbReference type="ARBA" id="ARBA00023015"/>
    </source>
</evidence>
<dbReference type="InterPro" id="IPR007219">
    <property type="entry name" value="XnlR_reg_dom"/>
</dbReference>
<dbReference type="CDD" id="cd12148">
    <property type="entry name" value="fungal_TF_MHR"/>
    <property type="match status" value="1"/>
</dbReference>
<evidence type="ECO:0000256" key="7">
    <source>
        <dbReference type="ARBA" id="ARBA00023242"/>
    </source>
</evidence>
<keyword evidence="3" id="KW-0862">Zinc</keyword>
<dbReference type="GO" id="GO:0008270">
    <property type="term" value="F:zinc ion binding"/>
    <property type="evidence" value="ECO:0007669"/>
    <property type="project" value="InterPro"/>
</dbReference>
<dbReference type="Pfam" id="PF00172">
    <property type="entry name" value="Zn_clus"/>
    <property type="match status" value="1"/>
</dbReference>
<dbReference type="Gene3D" id="4.10.240.10">
    <property type="entry name" value="Zn(2)-C6 fungal-type DNA-binding domain"/>
    <property type="match status" value="1"/>
</dbReference>
<comment type="subcellular location">
    <subcellularLocation>
        <location evidence="1">Nucleus</location>
    </subcellularLocation>
</comment>
<dbReference type="PROSITE" id="PS00463">
    <property type="entry name" value="ZN2_CY6_FUNGAL_1"/>
    <property type="match status" value="1"/>
</dbReference>
<feature type="region of interest" description="Disordered" evidence="8">
    <location>
        <begin position="750"/>
        <end position="824"/>
    </location>
</feature>
<evidence type="ECO:0000256" key="2">
    <source>
        <dbReference type="ARBA" id="ARBA00022723"/>
    </source>
</evidence>
<feature type="compositionally biased region" description="Low complexity" evidence="8">
    <location>
        <begin position="802"/>
        <end position="812"/>
    </location>
</feature>
<keyword evidence="7" id="KW-0539">Nucleus</keyword>
<evidence type="ECO:0000256" key="5">
    <source>
        <dbReference type="ARBA" id="ARBA00023125"/>
    </source>
</evidence>
<evidence type="ECO:0000256" key="6">
    <source>
        <dbReference type="ARBA" id="ARBA00023163"/>
    </source>
</evidence>
<feature type="region of interest" description="Disordered" evidence="8">
    <location>
        <begin position="165"/>
        <end position="189"/>
    </location>
</feature>
<dbReference type="CDD" id="cd00067">
    <property type="entry name" value="GAL4"/>
    <property type="match status" value="1"/>
</dbReference>
<dbReference type="AlphaFoldDB" id="A0AA39GJR3"/>
<keyword evidence="2" id="KW-0479">Metal-binding</keyword>
<evidence type="ECO:0000256" key="3">
    <source>
        <dbReference type="ARBA" id="ARBA00022833"/>
    </source>
</evidence>
<feature type="region of interest" description="Disordered" evidence="8">
    <location>
        <begin position="690"/>
        <end position="711"/>
    </location>
</feature>
<reference evidence="10" key="1">
    <citation type="submission" date="2022-10" db="EMBL/GenBank/DDBJ databases">
        <title>Determination and structural analysis of whole genome sequence of Sarocladium strictum F4-1.</title>
        <authorList>
            <person name="Hu L."/>
            <person name="Jiang Y."/>
        </authorList>
    </citation>
    <scope>NUCLEOTIDE SEQUENCE</scope>
    <source>
        <strain evidence="10">F4-1</strain>
    </source>
</reference>
<feature type="compositionally biased region" description="Polar residues" evidence="8">
    <location>
        <begin position="750"/>
        <end position="760"/>
    </location>
</feature>
<accession>A0AA39GJR3</accession>
<feature type="compositionally biased region" description="Polar residues" evidence="8">
    <location>
        <begin position="12"/>
        <end position="32"/>
    </location>
</feature>
<dbReference type="PANTHER" id="PTHR31313">
    <property type="entry name" value="TY1 ENHANCER ACTIVATOR"/>
    <property type="match status" value="1"/>
</dbReference>
<dbReference type="InterPro" id="IPR036864">
    <property type="entry name" value="Zn2-C6_fun-type_DNA-bd_sf"/>
</dbReference>
<dbReference type="PROSITE" id="PS50048">
    <property type="entry name" value="ZN2_CY6_FUNGAL_2"/>
    <property type="match status" value="1"/>
</dbReference>
<dbReference type="PANTHER" id="PTHR31313:SF81">
    <property type="entry name" value="TY1 ENHANCER ACTIVATOR"/>
    <property type="match status" value="1"/>
</dbReference>
<feature type="domain" description="Zn(2)-C6 fungal-type" evidence="9">
    <location>
        <begin position="65"/>
        <end position="96"/>
    </location>
</feature>
<feature type="compositionally biased region" description="Polar residues" evidence="8">
    <location>
        <begin position="696"/>
        <end position="709"/>
    </location>
</feature>